<dbReference type="STRING" id="529709.PYCH_07190"/>
<sequence>MLPPGTDFCSMIFCTYMGSKVYKKFTHHLVLHTTFDYSSPNSNQAISYFLIDILSLSFLSYYHLAMLFW</sequence>
<evidence type="ECO:0000256" key="1">
    <source>
        <dbReference type="SAM" id="Phobius"/>
    </source>
</evidence>
<dbReference type="AlphaFoldDB" id="F8AJ21"/>
<proteinExistence type="predicted"/>
<dbReference type="HOGENOM" id="CLU_2766270_0_0_2"/>
<evidence type="ECO:0000313" key="3">
    <source>
        <dbReference type="Proteomes" id="UP000008386"/>
    </source>
</evidence>
<dbReference type="KEGG" id="pya:PYCH_07190"/>
<keyword evidence="1" id="KW-0472">Membrane</keyword>
<organism evidence="2 3">
    <name type="scientific">Pyrococcus yayanosii (strain CH1 / JCM 16557)</name>
    <dbReference type="NCBI Taxonomy" id="529709"/>
    <lineage>
        <taxon>Archaea</taxon>
        <taxon>Methanobacteriati</taxon>
        <taxon>Methanobacteriota</taxon>
        <taxon>Thermococci</taxon>
        <taxon>Thermococcales</taxon>
        <taxon>Thermococcaceae</taxon>
        <taxon>Pyrococcus</taxon>
    </lineage>
</organism>
<keyword evidence="3" id="KW-1185">Reference proteome</keyword>
<dbReference type="EMBL" id="CP002779">
    <property type="protein sequence ID" value="AEH24407.1"/>
    <property type="molecule type" value="Genomic_DNA"/>
</dbReference>
<keyword evidence="1" id="KW-0812">Transmembrane</keyword>
<keyword evidence="1" id="KW-1133">Transmembrane helix</keyword>
<feature type="transmembrane region" description="Helical" evidence="1">
    <location>
        <begin position="45"/>
        <end position="64"/>
    </location>
</feature>
<protein>
    <submittedName>
        <fullName evidence="2">Uncharacterized protein</fullName>
    </submittedName>
</protein>
<reference evidence="2 3" key="1">
    <citation type="journal article" date="2011" name="J. Bacteriol.">
        <title>Complete genome sequence of the obligate piezophilic hyperthermophilic archaeon Pyrococcus yayanosii CH1.</title>
        <authorList>
            <person name="Jun X."/>
            <person name="Lupeng L."/>
            <person name="Minjuan X."/>
            <person name="Oger P."/>
            <person name="Fengping W."/>
            <person name="Jebbar M."/>
            <person name="Xiang X."/>
        </authorList>
    </citation>
    <scope>NUCLEOTIDE SEQUENCE [LARGE SCALE GENOMIC DNA]</scope>
    <source>
        <strain evidence="3">CH1 / JCM 16557</strain>
    </source>
</reference>
<name>F8AJ21_PYRYC</name>
<dbReference type="Proteomes" id="UP000008386">
    <property type="component" value="Chromosome"/>
</dbReference>
<gene>
    <name evidence="2" type="ordered locus">PYCH_07190</name>
</gene>
<accession>F8AJ21</accession>
<evidence type="ECO:0000313" key="2">
    <source>
        <dbReference type="EMBL" id="AEH24407.1"/>
    </source>
</evidence>